<dbReference type="FunFam" id="1.10.8.60:FF:000027">
    <property type="entry name" value="ATP-dependent protease ATPase subunit HslU"/>
    <property type="match status" value="1"/>
</dbReference>
<dbReference type="Gene3D" id="3.40.50.300">
    <property type="entry name" value="P-loop containing nucleotide triphosphate hydrolases"/>
    <property type="match status" value="2"/>
</dbReference>
<comment type="caution">
    <text evidence="14">The sequence shown here is derived from an EMBL/GenBank/DDBJ whole genome shotgun (WGS) entry which is preliminary data.</text>
</comment>
<dbReference type="FunFam" id="1.10.8.10:FF:000028">
    <property type="entry name" value="ATP-dependent protease ATPase subunit HslU"/>
    <property type="match status" value="2"/>
</dbReference>
<dbReference type="NCBIfam" id="NF003544">
    <property type="entry name" value="PRK05201.1"/>
    <property type="match status" value="1"/>
</dbReference>
<dbReference type="GO" id="GO:0043335">
    <property type="term" value="P:protein unfolding"/>
    <property type="evidence" value="ECO:0007669"/>
    <property type="project" value="UniProtKB-UniRule"/>
</dbReference>
<dbReference type="SMART" id="SM01086">
    <property type="entry name" value="ClpB_D2-small"/>
    <property type="match status" value="1"/>
</dbReference>
<dbReference type="PANTHER" id="PTHR48102:SF3">
    <property type="entry name" value="ATP-DEPENDENT PROTEASE ATPASE SUBUNIT HSLU"/>
    <property type="match status" value="1"/>
</dbReference>
<dbReference type="Pfam" id="PF00004">
    <property type="entry name" value="AAA"/>
    <property type="match status" value="1"/>
</dbReference>
<dbReference type="Gene3D" id="1.10.8.10">
    <property type="entry name" value="DNA helicase RuvA subunit, C-terminal domain"/>
    <property type="match status" value="1"/>
</dbReference>
<evidence type="ECO:0000313" key="15">
    <source>
        <dbReference type="EMBL" id="CAH9062995.1"/>
    </source>
</evidence>
<comment type="function">
    <text evidence="7 11">ATPase subunit of a proteasome-like degradation complex; this subunit has chaperone activity. The binding of ATP and its subsequent hydrolysis by HslU are essential for unfolding of protein substrates subsequently hydrolyzed by HslV. HslU recognizes the N-terminal part of its protein substrates and unfolds these before they are guided to HslV for hydrolysis.</text>
</comment>
<feature type="binding site" evidence="11">
    <location>
        <position position="392"/>
    </location>
    <ligand>
        <name>ATP</name>
        <dbReference type="ChEBI" id="CHEBI:30616"/>
    </ligand>
</feature>
<evidence type="ECO:0000256" key="5">
    <source>
        <dbReference type="ARBA" id="ARBA00022840"/>
    </source>
</evidence>
<dbReference type="EMBL" id="CAMAPD010000013">
    <property type="protein sequence ID" value="CAH9062995.1"/>
    <property type="molecule type" value="Genomic_DNA"/>
</dbReference>
<comment type="subcellular location">
    <subcellularLocation>
        <location evidence="1 11">Cytoplasm</location>
    </subcellularLocation>
</comment>
<dbReference type="Proteomes" id="UP001152485">
    <property type="component" value="Unassembled WGS sequence"/>
</dbReference>
<name>A0A9W4VU31_9GAMM</name>
<keyword evidence="3 11" id="KW-0963">Cytoplasm</keyword>
<dbReference type="NCBIfam" id="TIGR00390">
    <property type="entry name" value="hslU"/>
    <property type="match status" value="1"/>
</dbReference>
<dbReference type="FunFam" id="3.40.50.300:FF:000213">
    <property type="entry name" value="ATP-dependent protease ATPase subunit HslU"/>
    <property type="match status" value="1"/>
</dbReference>
<dbReference type="InterPro" id="IPR003593">
    <property type="entry name" value="AAA+_ATPase"/>
</dbReference>
<protein>
    <recommendedName>
        <fullName evidence="9 11">ATP-dependent protease ATPase subunit HslU</fullName>
    </recommendedName>
    <alternativeName>
        <fullName evidence="10 11">Unfoldase HslU</fullName>
    </alternativeName>
</protein>
<evidence type="ECO:0000256" key="1">
    <source>
        <dbReference type="ARBA" id="ARBA00004496"/>
    </source>
</evidence>
<dbReference type="EMBL" id="CAMAPC010000004">
    <property type="protein sequence ID" value="CAH9055503.1"/>
    <property type="molecule type" value="Genomic_DNA"/>
</dbReference>
<evidence type="ECO:0000256" key="4">
    <source>
        <dbReference type="ARBA" id="ARBA00022741"/>
    </source>
</evidence>
<organism evidence="14 16">
    <name type="scientific">Pseudoalteromonas holothuriae</name>
    <dbReference type="NCBI Taxonomy" id="2963714"/>
    <lineage>
        <taxon>Bacteria</taxon>
        <taxon>Pseudomonadati</taxon>
        <taxon>Pseudomonadota</taxon>
        <taxon>Gammaproteobacteria</taxon>
        <taxon>Alteromonadales</taxon>
        <taxon>Pseudoalteromonadaceae</taxon>
        <taxon>Pseudoalteromonas</taxon>
    </lineage>
</organism>
<dbReference type="GO" id="GO:0008233">
    <property type="term" value="F:peptidase activity"/>
    <property type="evidence" value="ECO:0007669"/>
    <property type="project" value="UniProtKB-KW"/>
</dbReference>
<reference evidence="14 17" key="1">
    <citation type="submission" date="2022-07" db="EMBL/GenBank/DDBJ databases">
        <authorList>
            <person name="Criscuolo A."/>
        </authorList>
    </citation>
    <scope>NUCLEOTIDE SEQUENCE</scope>
    <source>
        <strain evidence="17">CIP 111951</strain>
        <strain evidence="14">CIP111854</strain>
        <strain evidence="15">CIP111951</strain>
    </source>
</reference>
<gene>
    <name evidence="11 14" type="primary">hslU</name>
    <name evidence="14" type="ORF">PSECIP111854_01593</name>
    <name evidence="15" type="ORF">PSECIP111951_02815</name>
</gene>
<feature type="domain" description="AAA+ ATPase" evidence="12">
    <location>
        <begin position="49"/>
        <end position="331"/>
    </location>
</feature>
<keyword evidence="5 11" id="KW-0067">ATP-binding</keyword>
<dbReference type="InterPro" id="IPR050052">
    <property type="entry name" value="ATP-dep_Clp_protease_ClpX"/>
</dbReference>
<feature type="binding site" evidence="11">
    <location>
        <position position="320"/>
    </location>
    <ligand>
        <name>ATP</name>
        <dbReference type="ChEBI" id="CHEBI:30616"/>
    </ligand>
</feature>
<dbReference type="Pfam" id="PF07724">
    <property type="entry name" value="AAA_2"/>
    <property type="match status" value="1"/>
</dbReference>
<evidence type="ECO:0000256" key="6">
    <source>
        <dbReference type="ARBA" id="ARBA00023186"/>
    </source>
</evidence>
<dbReference type="SMART" id="SM00382">
    <property type="entry name" value="AAA"/>
    <property type="match status" value="1"/>
</dbReference>
<feature type="binding site" evidence="11">
    <location>
        <begin position="60"/>
        <end position="65"/>
    </location>
    <ligand>
        <name>ATP</name>
        <dbReference type="ChEBI" id="CHEBI:30616"/>
    </ligand>
</feature>
<evidence type="ECO:0000256" key="3">
    <source>
        <dbReference type="ARBA" id="ARBA00022490"/>
    </source>
</evidence>
<feature type="domain" description="Clp ATPase C-terminal" evidence="13">
    <location>
        <begin position="334"/>
        <end position="428"/>
    </location>
</feature>
<evidence type="ECO:0000313" key="16">
    <source>
        <dbReference type="Proteomes" id="UP001152467"/>
    </source>
</evidence>
<dbReference type="FunFam" id="3.40.50.300:FF:000220">
    <property type="entry name" value="ATP-dependent protease ATPase subunit HslU"/>
    <property type="match status" value="1"/>
</dbReference>
<feature type="binding site" evidence="11">
    <location>
        <position position="255"/>
    </location>
    <ligand>
        <name>ATP</name>
        <dbReference type="ChEBI" id="CHEBI:30616"/>
    </ligand>
</feature>
<keyword evidence="16" id="KW-1185">Reference proteome</keyword>
<comment type="subunit">
    <text evidence="8 11">A double ring-shaped homohexamer of HslV is capped on each side by a ring-shaped HslU homohexamer. The assembly of the HslU/HslV complex is dependent on binding of ATP.</text>
</comment>
<dbReference type="GO" id="GO:0036402">
    <property type="term" value="F:proteasome-activating activity"/>
    <property type="evidence" value="ECO:0007669"/>
    <property type="project" value="UniProtKB-UniRule"/>
</dbReference>
<dbReference type="InterPro" id="IPR027417">
    <property type="entry name" value="P-loop_NTPase"/>
</dbReference>
<dbReference type="GO" id="GO:0009376">
    <property type="term" value="C:HslUV protease complex"/>
    <property type="evidence" value="ECO:0007669"/>
    <property type="project" value="UniProtKB-UniRule"/>
</dbReference>
<evidence type="ECO:0000256" key="8">
    <source>
        <dbReference type="ARBA" id="ARBA00064434"/>
    </source>
</evidence>
<keyword evidence="14" id="KW-0645">Protease</keyword>
<dbReference type="AlphaFoldDB" id="A0A9W4VU31"/>
<evidence type="ECO:0000256" key="10">
    <source>
        <dbReference type="ARBA" id="ARBA00082554"/>
    </source>
</evidence>
<dbReference type="GO" id="GO:0005524">
    <property type="term" value="F:ATP binding"/>
    <property type="evidence" value="ECO:0007669"/>
    <property type="project" value="UniProtKB-UniRule"/>
</dbReference>
<evidence type="ECO:0000256" key="7">
    <source>
        <dbReference type="ARBA" id="ARBA00054052"/>
    </source>
</evidence>
<evidence type="ECO:0000259" key="13">
    <source>
        <dbReference type="SMART" id="SM01086"/>
    </source>
</evidence>
<keyword evidence="6 11" id="KW-0143">Chaperone</keyword>
<evidence type="ECO:0000313" key="17">
    <source>
        <dbReference type="Proteomes" id="UP001152485"/>
    </source>
</evidence>
<dbReference type="InterPro" id="IPR019489">
    <property type="entry name" value="Clp_ATPase_C"/>
</dbReference>
<accession>A0A9W4VU31</accession>
<proteinExistence type="inferred from homology"/>
<evidence type="ECO:0000256" key="9">
    <source>
        <dbReference type="ARBA" id="ARBA00070260"/>
    </source>
</evidence>
<keyword evidence="4 11" id="KW-0547">Nucleotide-binding</keyword>
<keyword evidence="14" id="KW-0378">Hydrolase</keyword>
<dbReference type="GO" id="GO:0016887">
    <property type="term" value="F:ATP hydrolysis activity"/>
    <property type="evidence" value="ECO:0007669"/>
    <property type="project" value="InterPro"/>
</dbReference>
<sequence>MTAMTPREIVHELDQHIIGQNQAKKAVAIALRNRWRRMQLNDDLRSEVTPKNILMIGPTGVGKTEIARRLAKLANAPFIKVEATKFTEVGYVGKEVESIIKDLVDISVKMTREQQAKKHQHRAEEAAEERILDALLPPAIDASGEAQPNENSSTRQVFRKKLREGQLDDKEIDINVAESSPQVEIMAPPGMEEMTNQLQGMFQNMTGEKKKNRKLKIKDAFKLLVEEEAAKMVNPEELKEQAIFAVEQNGIVFIDEFDKICKRGEAQGPDVSREGVQRDLLPLIEGSTVNTKHGMVKTDHMLFIASGAFQMSKPSDLIPELQGRLPIRVELEPLTAKDFKRILIEPHASLTEQQEALMKTEQVNISFTDDALTRIAEAAWQVNEKTENIGARRLHTIMEKLMEELSYDASEKTGESFVIDAAYVEQHLDALVQDEDLSRFIL</sequence>
<evidence type="ECO:0000259" key="12">
    <source>
        <dbReference type="SMART" id="SM00382"/>
    </source>
</evidence>
<dbReference type="Proteomes" id="UP001152467">
    <property type="component" value="Unassembled WGS sequence"/>
</dbReference>
<evidence type="ECO:0000313" key="14">
    <source>
        <dbReference type="EMBL" id="CAH9055503.1"/>
    </source>
</evidence>
<comment type="similarity">
    <text evidence="2 11">Belongs to the ClpX chaperone family. HslU subfamily.</text>
</comment>
<dbReference type="Gene3D" id="1.10.8.60">
    <property type="match status" value="1"/>
</dbReference>
<dbReference type="RefSeq" id="WP_261594120.1">
    <property type="nucleotide sequence ID" value="NZ_CAMAPC010000004.1"/>
</dbReference>
<dbReference type="HAMAP" id="MF_00249">
    <property type="entry name" value="HslU"/>
    <property type="match status" value="1"/>
</dbReference>
<dbReference type="PANTHER" id="PTHR48102">
    <property type="entry name" value="ATP-DEPENDENT CLP PROTEASE ATP-BINDING SUBUNIT CLPX-LIKE, MITOCHONDRIAL-RELATED"/>
    <property type="match status" value="1"/>
</dbReference>
<evidence type="ECO:0000256" key="11">
    <source>
        <dbReference type="HAMAP-Rule" id="MF_00249"/>
    </source>
</evidence>
<dbReference type="InterPro" id="IPR003959">
    <property type="entry name" value="ATPase_AAA_core"/>
</dbReference>
<dbReference type="CDD" id="cd19498">
    <property type="entry name" value="RecA-like_HslU"/>
    <property type="match status" value="1"/>
</dbReference>
<dbReference type="InterPro" id="IPR004491">
    <property type="entry name" value="HslU"/>
</dbReference>
<dbReference type="SUPFAM" id="SSF52540">
    <property type="entry name" value="P-loop containing nucleoside triphosphate hydrolases"/>
    <property type="match status" value="1"/>
</dbReference>
<feature type="binding site" evidence="11">
    <location>
        <position position="18"/>
    </location>
    <ligand>
        <name>ATP</name>
        <dbReference type="ChEBI" id="CHEBI:30616"/>
    </ligand>
</feature>
<evidence type="ECO:0000256" key="2">
    <source>
        <dbReference type="ARBA" id="ARBA00009771"/>
    </source>
</evidence>